<keyword evidence="2" id="KW-1133">Transmembrane helix</keyword>
<dbReference type="Pfam" id="PF19053">
    <property type="entry name" value="EccD"/>
    <property type="match status" value="1"/>
</dbReference>
<gene>
    <name evidence="4" type="ORF">CEPID_02205</name>
</gene>
<keyword evidence="2" id="KW-0472">Membrane</keyword>
<feature type="transmembrane region" description="Helical" evidence="2">
    <location>
        <begin position="169"/>
        <end position="187"/>
    </location>
</feature>
<reference evidence="4 5" key="1">
    <citation type="submission" date="2015-05" db="EMBL/GenBank/DDBJ databases">
        <title>Complete genome sequence of Corynebacterium epidermidicanis DSM 45586, isolated from the skin of a dog suffering from pruritus.</title>
        <authorList>
            <person name="Ruckert C."/>
            <person name="Albersmeier A."/>
            <person name="Winkler A."/>
            <person name="Tauch A."/>
        </authorList>
    </citation>
    <scope>NUCLEOTIDE SEQUENCE [LARGE SCALE GENOMIC DNA]</scope>
    <source>
        <strain evidence="4 5">DSM 45586</strain>
    </source>
</reference>
<dbReference type="EMBL" id="CP011541">
    <property type="protein sequence ID" value="AKK02322.1"/>
    <property type="molecule type" value="Genomic_DNA"/>
</dbReference>
<feature type="transmembrane region" description="Helical" evidence="2">
    <location>
        <begin position="369"/>
        <end position="387"/>
    </location>
</feature>
<feature type="transmembrane region" description="Helical" evidence="2">
    <location>
        <begin position="394"/>
        <end position="415"/>
    </location>
</feature>
<proteinExistence type="predicted"/>
<name>A0A0G3GTZ6_9CORY</name>
<sequence length="483" mass="50293">MPKSSHTLALTIRIDLSELGSPHVTSGSASPSTPVQSMQLSARPTEVLPSTDLSLPAYSTLAECLDDILDLIGAPTITLPWEFRTAAGRELDPCVPLTQLGIPPGSVVVLSPHRELPAPILKDAAESLLDIPATFNSTGLAASAFLISALGLGALAWTSRLPTLSSPLLLLLLSLTFCALCLWLKLLPPVIAGGLPDQASSSVIAVLAWAFCLVGTFALIVQHRPLHPGPQVAWAALAALTTAGILVVVCLLLADIPIVTGTILLTSTFVTTVSCLMLFAFHSFIAVAASIVVTSLLLLTWSAPLSIQLSGLTVPQLPSAGQDLKVSDHPIHDAASKAQRASTLLDALLFGLGLTAGSALVFLGSSGGGFSSAFCLTSTFCVLLHAVRHRSPRAMWGLWLWALAGLAGAVLSVWLRPASDIALSVVILSLFVGISAPLWAGRVRTLPATTISWLEKLETLAIAAALPIGVHLIGLFAWIRGLG</sequence>
<feature type="compositionally biased region" description="Polar residues" evidence="1">
    <location>
        <begin position="23"/>
        <end position="42"/>
    </location>
</feature>
<dbReference type="NCBIfam" id="TIGR03920">
    <property type="entry name" value="T7SS_EccD"/>
    <property type="match status" value="1"/>
</dbReference>
<accession>A0A0G3GTZ6</accession>
<feature type="transmembrane region" description="Helical" evidence="2">
    <location>
        <begin position="276"/>
        <end position="299"/>
    </location>
</feature>
<organism evidence="4 5">
    <name type="scientific">Corynebacterium epidermidicanis</name>
    <dbReference type="NCBI Taxonomy" id="1050174"/>
    <lineage>
        <taxon>Bacteria</taxon>
        <taxon>Bacillati</taxon>
        <taxon>Actinomycetota</taxon>
        <taxon>Actinomycetes</taxon>
        <taxon>Mycobacteriales</taxon>
        <taxon>Corynebacteriaceae</taxon>
        <taxon>Corynebacterium</taxon>
    </lineage>
</organism>
<dbReference type="KEGG" id="cei:CEPID_02205"/>
<keyword evidence="5" id="KW-1185">Reference proteome</keyword>
<dbReference type="Proteomes" id="UP000035368">
    <property type="component" value="Chromosome"/>
</dbReference>
<feature type="transmembrane region" description="Helical" evidence="2">
    <location>
        <begin position="199"/>
        <end position="220"/>
    </location>
</feature>
<feature type="transmembrane region" description="Helical" evidence="2">
    <location>
        <begin position="421"/>
        <end position="440"/>
    </location>
</feature>
<feature type="region of interest" description="Disordered" evidence="1">
    <location>
        <begin position="21"/>
        <end position="43"/>
    </location>
</feature>
<evidence type="ECO:0000313" key="5">
    <source>
        <dbReference type="Proteomes" id="UP000035368"/>
    </source>
</evidence>
<feature type="domain" description="EccD-like transmembrane" evidence="3">
    <location>
        <begin position="141"/>
        <end position="482"/>
    </location>
</feature>
<dbReference type="RefSeq" id="WP_047239563.1">
    <property type="nucleotide sequence ID" value="NZ_CP011541.1"/>
</dbReference>
<dbReference type="OrthoDB" id="4426863at2"/>
<dbReference type="STRING" id="1050174.CEPID_02205"/>
<feature type="transmembrane region" description="Helical" evidence="2">
    <location>
        <begin position="139"/>
        <end position="157"/>
    </location>
</feature>
<feature type="transmembrane region" description="Helical" evidence="2">
    <location>
        <begin position="344"/>
        <end position="363"/>
    </location>
</feature>
<feature type="transmembrane region" description="Helical" evidence="2">
    <location>
        <begin position="460"/>
        <end position="479"/>
    </location>
</feature>
<keyword evidence="2" id="KW-0812">Transmembrane</keyword>
<dbReference type="AlphaFoldDB" id="A0A0G3GTZ6"/>
<evidence type="ECO:0000256" key="1">
    <source>
        <dbReference type="SAM" id="MobiDB-lite"/>
    </source>
</evidence>
<protein>
    <submittedName>
        <fullName evidence="4">Type VII secretion integral membrane protein EccD</fullName>
    </submittedName>
</protein>
<dbReference type="InterPro" id="IPR006707">
    <property type="entry name" value="T7SS_EccD"/>
</dbReference>
<dbReference type="PATRIC" id="fig|1050174.4.peg.446"/>
<evidence type="ECO:0000256" key="2">
    <source>
        <dbReference type="SAM" id="Phobius"/>
    </source>
</evidence>
<feature type="transmembrane region" description="Helical" evidence="2">
    <location>
        <begin position="232"/>
        <end position="256"/>
    </location>
</feature>
<evidence type="ECO:0000259" key="3">
    <source>
        <dbReference type="Pfam" id="PF19053"/>
    </source>
</evidence>
<dbReference type="InterPro" id="IPR044049">
    <property type="entry name" value="EccD_transm"/>
</dbReference>
<evidence type="ECO:0000313" key="4">
    <source>
        <dbReference type="EMBL" id="AKK02322.1"/>
    </source>
</evidence>